<dbReference type="SUPFAM" id="SSF46894">
    <property type="entry name" value="C-terminal effector domain of the bipartite response regulators"/>
    <property type="match status" value="1"/>
</dbReference>
<dbReference type="SMART" id="SM00421">
    <property type="entry name" value="HTH_LUXR"/>
    <property type="match status" value="1"/>
</dbReference>
<organism evidence="2 3">
    <name type="scientific">Amycolatopsis eburnea</name>
    <dbReference type="NCBI Taxonomy" id="2267691"/>
    <lineage>
        <taxon>Bacteria</taxon>
        <taxon>Bacillati</taxon>
        <taxon>Actinomycetota</taxon>
        <taxon>Actinomycetes</taxon>
        <taxon>Pseudonocardiales</taxon>
        <taxon>Pseudonocardiaceae</taxon>
        <taxon>Amycolatopsis</taxon>
    </lineage>
</organism>
<dbReference type="InterPro" id="IPR000792">
    <property type="entry name" value="Tscrpt_reg_LuxR_C"/>
</dbReference>
<dbReference type="InterPro" id="IPR036388">
    <property type="entry name" value="WH-like_DNA-bd_sf"/>
</dbReference>
<evidence type="ECO:0000259" key="1">
    <source>
        <dbReference type="PROSITE" id="PS50043"/>
    </source>
</evidence>
<dbReference type="Proteomes" id="UP000267081">
    <property type="component" value="Unassembled WGS sequence"/>
</dbReference>
<reference evidence="2 3" key="1">
    <citation type="submission" date="2018-12" db="EMBL/GenBank/DDBJ databases">
        <title>Amycolatopsis eburnea sp. nov. actinomycete associate with arbuscular mycorrhiza fungal spore.</title>
        <authorList>
            <person name="Lumyong S."/>
            <person name="Chaiya L."/>
        </authorList>
    </citation>
    <scope>NUCLEOTIDE SEQUENCE [LARGE SCALE GENOMIC DNA]</scope>
    <source>
        <strain evidence="2 3">GLM-1</strain>
    </source>
</reference>
<evidence type="ECO:0000313" key="3">
    <source>
        <dbReference type="Proteomes" id="UP000267081"/>
    </source>
</evidence>
<dbReference type="EMBL" id="RSEC01000046">
    <property type="protein sequence ID" value="RSD17123.1"/>
    <property type="molecule type" value="Genomic_DNA"/>
</dbReference>
<dbReference type="InterPro" id="IPR027417">
    <property type="entry name" value="P-loop_NTPase"/>
</dbReference>
<evidence type="ECO:0000313" key="2">
    <source>
        <dbReference type="EMBL" id="RSD17123.1"/>
    </source>
</evidence>
<dbReference type="SUPFAM" id="SSF52540">
    <property type="entry name" value="P-loop containing nucleoside triphosphate hydrolases"/>
    <property type="match status" value="1"/>
</dbReference>
<dbReference type="InterPro" id="IPR011990">
    <property type="entry name" value="TPR-like_helical_dom_sf"/>
</dbReference>
<dbReference type="InterPro" id="IPR041664">
    <property type="entry name" value="AAA_16"/>
</dbReference>
<feature type="domain" description="HTH luxR-type" evidence="1">
    <location>
        <begin position="894"/>
        <end position="959"/>
    </location>
</feature>
<keyword evidence="3" id="KW-1185">Reference proteome</keyword>
<dbReference type="AlphaFoldDB" id="A0A427T8P6"/>
<dbReference type="InterPro" id="IPR016032">
    <property type="entry name" value="Sig_transdc_resp-reg_C-effctor"/>
</dbReference>
<accession>A0A427T8P6</accession>
<protein>
    <recommendedName>
        <fullName evidence="1">HTH luxR-type domain-containing protein</fullName>
    </recommendedName>
</protein>
<comment type="caution">
    <text evidence="2">The sequence shown here is derived from an EMBL/GenBank/DDBJ whole genome shotgun (WGS) entry which is preliminary data.</text>
</comment>
<dbReference type="GO" id="GO:0006355">
    <property type="term" value="P:regulation of DNA-templated transcription"/>
    <property type="evidence" value="ECO:0007669"/>
    <property type="project" value="InterPro"/>
</dbReference>
<dbReference type="Pfam" id="PF00196">
    <property type="entry name" value="GerE"/>
    <property type="match status" value="1"/>
</dbReference>
<proteinExistence type="predicted"/>
<dbReference type="GO" id="GO:0003677">
    <property type="term" value="F:DNA binding"/>
    <property type="evidence" value="ECO:0007669"/>
    <property type="project" value="InterPro"/>
</dbReference>
<sequence length="962" mass="99840">MGRRVIVVPGPGSAGSAWPVAPVLPTEGSAVPAPVLTVPWLGERDDRSRRTAETPLVEREDEIAVLRRGIRGVLAGRSGQVTVVGPRGAGRSALLAAAVREARVAGVITAFASCSPGESAVHRGVINRLFADIADADCRLDGGPRSCGRASAERSIPTLCGDFVGVASQGPLLIAVDDAQWADPGSKAWLEAMEHRLQQAPMLLVRSVLATGEHAAVPGGDTVAVRLLSEDGLRQLVADRFPGSLPDPRFTTGLHGLTGGRPALVAPVLERLAAAGGEPVAGHLPAVSAHLADVRAAELAVSIAALPADALALLRAIAVCRGLLDFDLVTNLAGPLAGRVGDALRQLVGFGLVRDGAPTRIADGTTADAALGTLSAAGRGELANRCVELAYRAAVPDDQLAELLAQVRPVGASWAVATLRRAAERRRVLGDDAGAARLLGRALREPVSPAERRKLMLGLALAEVADEPELSDQRLQRVLLDTGPEVSGAVLLEAADHLLARGDTRTAHRVIAATCRRRSGFEAGTSALAALGRLAQEDCAAGPVVPAPAFDVPRAEPGDTDPVRAATTAVELARRGREPGRARDLARLALEPRANLPHSLRLGAAWVLLCADELSEAVLGLTDVHQDAVRAGARAVAANAVLLRARCELRRGNLGQAQADLEAAVARLPERAWHPRALPGLRAVRAEAALAAMRLDEAERAVGPVLPPGADDGLAAGYLLLQRGRVHLAKGDARAALEAFRAAGRGTTGRREGNPVDLPWRTGAALALARSGSDGAAELAREALARAETWGVPGARGATSLRLADVFTGGERRAHLERAVLLLEGTARRVDFLTAVTELAAARLDDGDVAEATALIGRVATLRPQLLPAGLAEKIRDVSGRLARRGPDAAARPAAGPAGALSEQEARIAALAAAGRTNPEIARALQLSSRLVELRLTRIYRKLTVTGRGQLAELMSPGSAAS</sequence>
<dbReference type="PROSITE" id="PS50043">
    <property type="entry name" value="HTH_LUXR_2"/>
    <property type="match status" value="1"/>
</dbReference>
<dbReference type="Gene3D" id="1.10.10.10">
    <property type="entry name" value="Winged helix-like DNA-binding domain superfamily/Winged helix DNA-binding domain"/>
    <property type="match status" value="1"/>
</dbReference>
<gene>
    <name evidence="2" type="ORF">EIY87_20240</name>
</gene>
<name>A0A427T8P6_9PSEU</name>
<dbReference type="Pfam" id="PF13191">
    <property type="entry name" value="AAA_16"/>
    <property type="match status" value="1"/>
</dbReference>
<dbReference type="SUPFAM" id="SSF48452">
    <property type="entry name" value="TPR-like"/>
    <property type="match status" value="1"/>
</dbReference>